<dbReference type="OrthoDB" id="5839374at2759"/>
<evidence type="ECO:0000313" key="2">
    <source>
        <dbReference type="EMBL" id="VDN07150.1"/>
    </source>
</evidence>
<reference evidence="4" key="1">
    <citation type="submission" date="2017-02" db="UniProtKB">
        <authorList>
            <consortium name="WormBaseParasite"/>
        </authorList>
    </citation>
    <scope>IDENTIFICATION</scope>
</reference>
<organism evidence="4">
    <name type="scientific">Thelazia callipaeda</name>
    <name type="common">Oriental eyeworm</name>
    <name type="synonym">Parasitic nematode</name>
    <dbReference type="NCBI Taxonomy" id="103827"/>
    <lineage>
        <taxon>Eukaryota</taxon>
        <taxon>Metazoa</taxon>
        <taxon>Ecdysozoa</taxon>
        <taxon>Nematoda</taxon>
        <taxon>Chromadorea</taxon>
        <taxon>Rhabditida</taxon>
        <taxon>Spirurina</taxon>
        <taxon>Spiruromorpha</taxon>
        <taxon>Thelazioidea</taxon>
        <taxon>Thelaziidae</taxon>
        <taxon>Thelazia</taxon>
    </lineage>
</organism>
<feature type="transmembrane region" description="Helical" evidence="1">
    <location>
        <begin position="85"/>
        <end position="108"/>
    </location>
</feature>
<feature type="transmembrane region" description="Helical" evidence="1">
    <location>
        <begin position="132"/>
        <end position="154"/>
    </location>
</feature>
<evidence type="ECO:0000313" key="3">
    <source>
        <dbReference type="Proteomes" id="UP000276776"/>
    </source>
</evidence>
<proteinExistence type="predicted"/>
<evidence type="ECO:0000256" key="1">
    <source>
        <dbReference type="SAM" id="Phobius"/>
    </source>
</evidence>
<dbReference type="EMBL" id="UYYF01004814">
    <property type="protein sequence ID" value="VDN07150.1"/>
    <property type="molecule type" value="Genomic_DNA"/>
</dbReference>
<protein>
    <submittedName>
        <fullName evidence="4">MARVEL domain-containing protein</fullName>
    </submittedName>
</protein>
<gene>
    <name evidence="2" type="ORF">TCLT_LOCUS9516</name>
</gene>
<feature type="transmembrane region" description="Helical" evidence="1">
    <location>
        <begin position="21"/>
        <end position="38"/>
    </location>
</feature>
<dbReference type="OMA" id="PRFFTCC"/>
<dbReference type="WBParaSite" id="TCLT_0000952701-mRNA-1">
    <property type="protein sequence ID" value="TCLT_0000952701-mRNA-1"/>
    <property type="gene ID" value="TCLT_0000952701"/>
</dbReference>
<feature type="transmembrane region" description="Helical" evidence="1">
    <location>
        <begin position="50"/>
        <end position="73"/>
    </location>
</feature>
<reference evidence="2 3" key="2">
    <citation type="submission" date="2018-11" db="EMBL/GenBank/DDBJ databases">
        <authorList>
            <consortium name="Pathogen Informatics"/>
        </authorList>
    </citation>
    <scope>NUCLEOTIDE SEQUENCE [LARGE SCALE GENOMIC DNA]</scope>
</reference>
<sequence>MNLIIHRETQQYYTCFGRIHVQTALLTIIILTFGWNILRWIDLFLRHDFVFGWIEILTEVCDVSLDITLIIAYCYKSSYLLLPYLFLQLLALVVSMISFCICALTVIWPENPWVSIVYTDESAKTSKIRVKAFIYGIISFAFSLVLIWVIRILLSCYVYFSNQKNAAANIAVATTQISGSNEGVLISSSTGLSCTNNVTTNAPVKSTLADAAFPNPSFCLEDDDDEDQLWPQTDIQNSLNLNESKNQSVSLPLPIKNYEK</sequence>
<keyword evidence="1" id="KW-1133">Transmembrane helix</keyword>
<dbReference type="Proteomes" id="UP000276776">
    <property type="component" value="Unassembled WGS sequence"/>
</dbReference>
<evidence type="ECO:0000313" key="4">
    <source>
        <dbReference type="WBParaSite" id="TCLT_0000952701-mRNA-1"/>
    </source>
</evidence>
<dbReference type="STRING" id="103827.A0A0N5D8T5"/>
<keyword evidence="1" id="KW-0472">Membrane</keyword>
<accession>A0A0N5D8T5</accession>
<name>A0A0N5D8T5_THECL</name>
<keyword evidence="1" id="KW-0812">Transmembrane</keyword>
<keyword evidence="3" id="KW-1185">Reference proteome</keyword>
<dbReference type="AlphaFoldDB" id="A0A0N5D8T5"/>